<accession>A0A7X9FTU5</accession>
<protein>
    <submittedName>
        <fullName evidence="2">SDR family oxidoreductase</fullName>
    </submittedName>
</protein>
<dbReference type="Proteomes" id="UP000524246">
    <property type="component" value="Unassembled WGS sequence"/>
</dbReference>
<evidence type="ECO:0000259" key="1">
    <source>
        <dbReference type="Pfam" id="PF04321"/>
    </source>
</evidence>
<dbReference type="Gene3D" id="3.40.50.720">
    <property type="entry name" value="NAD(P)-binding Rossmann-like Domain"/>
    <property type="match status" value="1"/>
</dbReference>
<dbReference type="PANTHER" id="PTHR43242:SF1">
    <property type="entry name" value="NAD(P)-BINDING ROSSMANN-FOLD SUPERFAMILY PROTEIN"/>
    <property type="match status" value="1"/>
</dbReference>
<organism evidence="2 3">
    <name type="scientific">SAR324 cluster bacterium</name>
    <dbReference type="NCBI Taxonomy" id="2024889"/>
    <lineage>
        <taxon>Bacteria</taxon>
        <taxon>Deltaproteobacteria</taxon>
        <taxon>SAR324 cluster</taxon>
    </lineage>
</organism>
<dbReference type="CDD" id="cd05254">
    <property type="entry name" value="dTDP_HR_like_SDR_e"/>
    <property type="match status" value="1"/>
</dbReference>
<gene>
    <name evidence="2" type="ORF">GYA55_13500</name>
</gene>
<dbReference type="PANTHER" id="PTHR43242">
    <property type="entry name" value="NAD(P)-BINDING ROSSMANN-FOLD SUPERFAMILY PROTEIN"/>
    <property type="match status" value="1"/>
</dbReference>
<dbReference type="AlphaFoldDB" id="A0A7X9FTU5"/>
<dbReference type="EMBL" id="JAAZON010000615">
    <property type="protein sequence ID" value="NMC64174.1"/>
    <property type="molecule type" value="Genomic_DNA"/>
</dbReference>
<dbReference type="Pfam" id="PF04321">
    <property type="entry name" value="RmlD_sub_bind"/>
    <property type="match status" value="1"/>
</dbReference>
<comment type="caution">
    <text evidence="2">The sequence shown here is derived from an EMBL/GenBank/DDBJ whole genome shotgun (WGS) entry which is preliminary data.</text>
</comment>
<proteinExistence type="predicted"/>
<evidence type="ECO:0000313" key="3">
    <source>
        <dbReference type="Proteomes" id="UP000524246"/>
    </source>
</evidence>
<dbReference type="SUPFAM" id="SSF51735">
    <property type="entry name" value="NAD(P)-binding Rossmann-fold domains"/>
    <property type="match status" value="1"/>
</dbReference>
<evidence type="ECO:0000313" key="2">
    <source>
        <dbReference type="EMBL" id="NMC64174.1"/>
    </source>
</evidence>
<sequence length="322" mass="35516">MPLRVLVTGASGFVGGHIALGLAENSFHVIASGGLHECPLEVRCAAELTLSFNLQSQESILKLIEEARPDAIVHAAALANPSACEKNPEEARLVNVEGMKNLLAVFKSLPSKPLFIYISTDLVFDGGCAPEGGFREEDEAIPISVYGKSKLESERILLNEYEKAFVARICLVYGNELGGRQGFLTWTLGALNESKPLTLFVDEFRTPVYEDDVNRSIIEILSRYERNETSLSLLLNSSKQHSRLFHVPGSERISRYDFAKKLIKITGHPEKLLIPRSLKDVSLANPRSPDVSLCGEKIRHILGIRTLDVNEGLKKLTPLLKA</sequence>
<dbReference type="InterPro" id="IPR029903">
    <property type="entry name" value="RmlD-like-bd"/>
</dbReference>
<reference evidence="2 3" key="1">
    <citation type="journal article" date="2020" name="Biotechnol. Biofuels">
        <title>New insights from the biogas microbiome by comprehensive genome-resolved metagenomics of nearly 1600 species originating from multiple anaerobic digesters.</title>
        <authorList>
            <person name="Campanaro S."/>
            <person name="Treu L."/>
            <person name="Rodriguez-R L.M."/>
            <person name="Kovalovszki A."/>
            <person name="Ziels R.M."/>
            <person name="Maus I."/>
            <person name="Zhu X."/>
            <person name="Kougias P.G."/>
            <person name="Basile A."/>
            <person name="Luo G."/>
            <person name="Schluter A."/>
            <person name="Konstantinidis K.T."/>
            <person name="Angelidaki I."/>
        </authorList>
    </citation>
    <scope>NUCLEOTIDE SEQUENCE [LARGE SCALE GENOMIC DNA]</scope>
    <source>
        <strain evidence="2">AS27yjCOA_65</strain>
    </source>
</reference>
<dbReference type="InterPro" id="IPR036291">
    <property type="entry name" value="NAD(P)-bd_dom_sf"/>
</dbReference>
<name>A0A7X9FTU5_9DELT</name>
<feature type="domain" description="RmlD-like substrate binding" evidence="1">
    <location>
        <begin position="4"/>
        <end position="316"/>
    </location>
</feature>